<feature type="domain" description="Alphavirus-like MT" evidence="1">
    <location>
        <begin position="46"/>
        <end position="301"/>
    </location>
</feature>
<reference evidence="3" key="1">
    <citation type="submission" date="2024-02" db="UniProtKB">
        <authorList>
            <consortium name="WormBaseParasite"/>
        </authorList>
    </citation>
    <scope>IDENTIFICATION</scope>
</reference>
<keyword evidence="2" id="KW-1185">Reference proteome</keyword>
<dbReference type="InterPro" id="IPR002588">
    <property type="entry name" value="Alphavirus-like_MT_dom"/>
</dbReference>
<evidence type="ECO:0000313" key="2">
    <source>
        <dbReference type="Proteomes" id="UP000035681"/>
    </source>
</evidence>
<organism evidence="2 3">
    <name type="scientific">Strongyloides stercoralis</name>
    <name type="common">Threadworm</name>
    <dbReference type="NCBI Taxonomy" id="6248"/>
    <lineage>
        <taxon>Eukaryota</taxon>
        <taxon>Metazoa</taxon>
        <taxon>Ecdysozoa</taxon>
        <taxon>Nematoda</taxon>
        <taxon>Chromadorea</taxon>
        <taxon>Rhabditida</taxon>
        <taxon>Tylenchina</taxon>
        <taxon>Panagrolaimomorpha</taxon>
        <taxon>Strongyloidoidea</taxon>
        <taxon>Strongyloididae</taxon>
        <taxon>Strongyloides</taxon>
    </lineage>
</organism>
<evidence type="ECO:0000259" key="1">
    <source>
        <dbReference type="PROSITE" id="PS51743"/>
    </source>
</evidence>
<evidence type="ECO:0000313" key="3">
    <source>
        <dbReference type="WBParaSite" id="TCONS_00013326.p1"/>
    </source>
</evidence>
<dbReference type="GO" id="GO:0008174">
    <property type="term" value="F:mRNA methyltransferase activity"/>
    <property type="evidence" value="ECO:0007669"/>
    <property type="project" value="InterPro"/>
</dbReference>
<accession>A0AAF5DLI4</accession>
<proteinExistence type="predicted"/>
<dbReference type="PROSITE" id="PS51743">
    <property type="entry name" value="ALPHAVIRUS_MT"/>
    <property type="match status" value="1"/>
</dbReference>
<dbReference type="AlphaFoldDB" id="A0AAF5DLI4"/>
<sequence>MRSVMYSETVFQSAWANHVVSVVVDRLSFNRCLPLGTLKQVLFSQNLKINSCGPHAFSRCCRKLALKFMFHKFGFNRQKLECLPPDEYDVFIKDIGANPIAHIRVRNLAVYCFCPILDQKEVHRLYNLESFINGFSFSSSKVCNYVQQIKVRNSTYICSSKSQYCNVTAFIYTQAGYEHLFNTYTSLVSCFNLYSPLSHYYALATSHLKDISDIEFESKHMRRARLVVLRKLFYNFYSYAMTIPEAKFTVRTLLTAVFSFNSRELVSGVPVSAYFSIEPEELSQVVYAIHLLKIKTEEDVLCNIDSVWQKLVSSKLVSILKSLFISQFIKCSQFDVTPEDKRM</sequence>
<dbReference type="WBParaSite" id="TCONS_00013326.p1">
    <property type="protein sequence ID" value="TCONS_00013326.p1"/>
    <property type="gene ID" value="XLOC_009178"/>
</dbReference>
<dbReference type="GO" id="GO:0003723">
    <property type="term" value="F:RNA binding"/>
    <property type="evidence" value="ECO:0007669"/>
    <property type="project" value="InterPro"/>
</dbReference>
<protein>
    <recommendedName>
        <fullName evidence="1">Alphavirus-like MT domain-containing protein</fullName>
    </recommendedName>
</protein>
<dbReference type="GO" id="GO:0006396">
    <property type="term" value="P:RNA processing"/>
    <property type="evidence" value="ECO:0007669"/>
    <property type="project" value="InterPro"/>
</dbReference>
<name>A0AAF5DLI4_STRER</name>
<dbReference type="Proteomes" id="UP000035681">
    <property type="component" value="Unplaced"/>
</dbReference>
<dbReference type="GO" id="GO:0016556">
    <property type="term" value="P:mRNA modification"/>
    <property type="evidence" value="ECO:0007669"/>
    <property type="project" value="InterPro"/>
</dbReference>